<feature type="signal peptide" evidence="1">
    <location>
        <begin position="1"/>
        <end position="18"/>
    </location>
</feature>
<evidence type="ECO:0000313" key="2">
    <source>
        <dbReference type="EMBL" id="PSL30152.1"/>
    </source>
</evidence>
<dbReference type="EMBL" id="PYAS01000004">
    <property type="protein sequence ID" value="PSL30152.1"/>
    <property type="molecule type" value="Genomic_DNA"/>
</dbReference>
<keyword evidence="3" id="KW-1185">Reference proteome</keyword>
<organism evidence="2 3">
    <name type="scientific">Dyadobacter jiangsuensis</name>
    <dbReference type="NCBI Taxonomy" id="1591085"/>
    <lineage>
        <taxon>Bacteria</taxon>
        <taxon>Pseudomonadati</taxon>
        <taxon>Bacteroidota</taxon>
        <taxon>Cytophagia</taxon>
        <taxon>Cytophagales</taxon>
        <taxon>Spirosomataceae</taxon>
        <taxon>Dyadobacter</taxon>
    </lineage>
</organism>
<dbReference type="Gene3D" id="2.60.40.10">
    <property type="entry name" value="Immunoglobulins"/>
    <property type="match status" value="1"/>
</dbReference>
<keyword evidence="1" id="KW-0732">Signal</keyword>
<dbReference type="Proteomes" id="UP000241964">
    <property type="component" value="Unassembled WGS sequence"/>
</dbReference>
<evidence type="ECO:0000256" key="1">
    <source>
        <dbReference type="SAM" id="SignalP"/>
    </source>
</evidence>
<dbReference type="InterPro" id="IPR013783">
    <property type="entry name" value="Ig-like_fold"/>
</dbReference>
<gene>
    <name evidence="2" type="ORF">CLV60_10494</name>
</gene>
<comment type="caution">
    <text evidence="2">The sequence shown here is derived from an EMBL/GenBank/DDBJ whole genome shotgun (WGS) entry which is preliminary data.</text>
</comment>
<accession>A0A2P8G846</accession>
<dbReference type="AlphaFoldDB" id="A0A2P8G846"/>
<evidence type="ECO:0000313" key="3">
    <source>
        <dbReference type="Proteomes" id="UP000241964"/>
    </source>
</evidence>
<sequence length="363" mass="40295">MRYSFFIWMLLVSGWASAQSQVREVFMCKDATLRIRAESTGAVRYEWFLDNQVITGTSAAELLVKNEGTYKAVGVNADGCESGESVYIVVKHHNPSAVDDIALGKVNTPLVIDVLKNDLSECAAFNPTSLAVVQSPASGTVTSANGLVTYTPDRDFKGQVTIGYTVSDQAGQLSNIAQVKVDIVSDPLPVTLAYFEVEKKEAMALVEWQSTEEIHTAHFDVQRSTDAREWRMIGKMDAAGESNTGRNYTFTDSIPEPGLNYYRLKMVDTDSSFAFSGIRSVSFPDFSWAEVYPNPVDDLLRIVVRNRKVSNIRMISHSGIVMLSRPVTSPALTISMRHYPIGMYYIHFEQADGAVKIFKLMHN</sequence>
<dbReference type="Pfam" id="PF17963">
    <property type="entry name" value="Big_9"/>
    <property type="match status" value="1"/>
</dbReference>
<reference evidence="2 3" key="1">
    <citation type="submission" date="2018-03" db="EMBL/GenBank/DDBJ databases">
        <title>Genomic Encyclopedia of Archaeal and Bacterial Type Strains, Phase II (KMG-II): from individual species to whole genera.</title>
        <authorList>
            <person name="Goeker M."/>
        </authorList>
    </citation>
    <scope>NUCLEOTIDE SEQUENCE [LARGE SCALE GENOMIC DNA]</scope>
    <source>
        <strain evidence="2 3">DSM 29057</strain>
    </source>
</reference>
<feature type="chain" id="PRO_5015191205" evidence="1">
    <location>
        <begin position="19"/>
        <end position="363"/>
    </location>
</feature>
<dbReference type="RefSeq" id="WP_106595063.1">
    <property type="nucleotide sequence ID" value="NZ_PYAS01000004.1"/>
</dbReference>
<dbReference type="Gene3D" id="2.60.40.2810">
    <property type="match status" value="1"/>
</dbReference>
<name>A0A2P8G846_9BACT</name>
<proteinExistence type="predicted"/>
<dbReference type="OrthoDB" id="645505at2"/>
<protein>
    <submittedName>
        <fullName evidence="2">Putative secreted protein (Por secretion system target)</fullName>
    </submittedName>
</protein>